<reference evidence="1 2" key="1">
    <citation type="submission" date="2017-08" db="EMBL/GenBank/DDBJ databases">
        <title>Pusillimonas indicus sp. nov., a member of the family Alcaligenaceae isolated from surface seawater.</title>
        <authorList>
            <person name="Li J."/>
        </authorList>
    </citation>
    <scope>NUCLEOTIDE SEQUENCE [LARGE SCALE GENOMIC DNA]</scope>
    <source>
        <strain evidence="1 2">L52-1-41</strain>
    </source>
</reference>
<dbReference type="AlphaFoldDB" id="A0A3A1YWN0"/>
<dbReference type="Proteomes" id="UP000266206">
    <property type="component" value="Unassembled WGS sequence"/>
</dbReference>
<dbReference type="InterPro" id="IPR020049">
    <property type="entry name" value="Major_capsid-like"/>
</dbReference>
<evidence type="ECO:0000313" key="2">
    <source>
        <dbReference type="Proteomes" id="UP000266206"/>
    </source>
</evidence>
<dbReference type="PIRSF" id="PIRSF029202">
    <property type="entry name" value="UCP029202"/>
    <property type="match status" value="1"/>
</dbReference>
<dbReference type="EMBL" id="NQYH01000001">
    <property type="protein sequence ID" value="RIY41956.1"/>
    <property type="molecule type" value="Genomic_DNA"/>
</dbReference>
<protein>
    <recommendedName>
        <fullName evidence="3">DUF2184 domain-containing protein</fullName>
    </recommendedName>
</protein>
<accession>A0A3A1YWN0</accession>
<evidence type="ECO:0000313" key="1">
    <source>
        <dbReference type="EMBL" id="RIY41956.1"/>
    </source>
</evidence>
<sequence length="337" mass="37643">MAKKTITLDQDFPHLGLSAGQTIVFDDAIRTTDDGVAFYISQLAQVEPRIYETKYPNINFMELIPVNSAIPEWVDNVDYISYDAVTLGKFIGANADDLPNVALKAKKDSVPVGYAGNSFEYSLDELRKSQHLNMPIDTTMAAAARRGAEEHMQRVAYFGDADRNMFGMFNHPNVTSDATSTLDWGAGATTGKQILDEINGMIGDVWKQSKGVHVPNTMVMAANRWTYLATTMATEYAPDKTLLEILQKQNLYTRMTGQEMTIVPRFQLEGAGASGKDRIQIYEKNPDNLVMYIPMFWRPAAPQPRNLKIKVPAEYKVSGTEFRYPMSAAYFDLAAMT</sequence>
<dbReference type="Pfam" id="PF09950">
    <property type="entry name" value="Major_capside"/>
    <property type="match status" value="1"/>
</dbReference>
<dbReference type="OrthoDB" id="8437797at2"/>
<proteinExistence type="predicted"/>
<organism evidence="1 2">
    <name type="scientific">Neopusillimonas maritima</name>
    <dbReference type="NCBI Taxonomy" id="2026239"/>
    <lineage>
        <taxon>Bacteria</taxon>
        <taxon>Pseudomonadati</taxon>
        <taxon>Pseudomonadota</taxon>
        <taxon>Betaproteobacteria</taxon>
        <taxon>Burkholderiales</taxon>
        <taxon>Alcaligenaceae</taxon>
        <taxon>Neopusillimonas</taxon>
    </lineage>
</organism>
<name>A0A3A1YWN0_9BURK</name>
<dbReference type="Gene3D" id="3.30.2400.30">
    <property type="match status" value="1"/>
</dbReference>
<gene>
    <name evidence="1" type="ORF">CJP73_00470</name>
</gene>
<comment type="caution">
    <text evidence="1">The sequence shown here is derived from an EMBL/GenBank/DDBJ whole genome shotgun (WGS) entry which is preliminary data.</text>
</comment>
<evidence type="ECO:0008006" key="3">
    <source>
        <dbReference type="Google" id="ProtNLM"/>
    </source>
</evidence>
<dbReference type="RefSeq" id="WP_119515183.1">
    <property type="nucleotide sequence ID" value="NZ_NQYH01000001.1"/>
</dbReference>